<dbReference type="InterPro" id="IPR007053">
    <property type="entry name" value="LRAT_dom"/>
</dbReference>
<evidence type="ECO:0000256" key="6">
    <source>
        <dbReference type="SAM" id="MobiDB-lite"/>
    </source>
</evidence>
<dbReference type="PANTHER" id="PTHR13943">
    <property type="entry name" value="HRAS-LIKE SUPPRESSOR - RELATED"/>
    <property type="match status" value="1"/>
</dbReference>
<evidence type="ECO:0000256" key="1">
    <source>
        <dbReference type="ARBA" id="ARBA00007824"/>
    </source>
</evidence>
<dbReference type="Proteomes" id="UP000265703">
    <property type="component" value="Unassembled WGS sequence"/>
</dbReference>
<dbReference type="PANTHER" id="PTHR13943:SF31">
    <property type="entry name" value="PHOSPHOLIPASE A AND ACYLTRANSFERASE 3"/>
    <property type="match status" value="1"/>
</dbReference>
<dbReference type="GO" id="GO:0070292">
    <property type="term" value="P:N-acylphosphatidylethanolamine metabolic process"/>
    <property type="evidence" value="ECO:0007669"/>
    <property type="project" value="TreeGrafter"/>
</dbReference>
<dbReference type="Gene3D" id="3.90.1720.10">
    <property type="entry name" value="endopeptidase domain like (from Nostoc punctiforme)"/>
    <property type="match status" value="1"/>
</dbReference>
<dbReference type="AlphaFoldDB" id="A0A397SIK4"/>
<organism evidence="8 9">
    <name type="scientific">Glomus cerebriforme</name>
    <dbReference type="NCBI Taxonomy" id="658196"/>
    <lineage>
        <taxon>Eukaryota</taxon>
        <taxon>Fungi</taxon>
        <taxon>Fungi incertae sedis</taxon>
        <taxon>Mucoromycota</taxon>
        <taxon>Glomeromycotina</taxon>
        <taxon>Glomeromycetes</taxon>
        <taxon>Glomerales</taxon>
        <taxon>Glomeraceae</taxon>
        <taxon>Glomus</taxon>
    </lineage>
</organism>
<evidence type="ECO:0000256" key="5">
    <source>
        <dbReference type="ARBA" id="ARBA00023098"/>
    </source>
</evidence>
<dbReference type="EMBL" id="QKYT01000386">
    <property type="protein sequence ID" value="RIA86060.1"/>
    <property type="molecule type" value="Genomic_DNA"/>
</dbReference>
<dbReference type="GO" id="GO:0016410">
    <property type="term" value="F:N-acyltransferase activity"/>
    <property type="evidence" value="ECO:0007669"/>
    <property type="project" value="TreeGrafter"/>
</dbReference>
<dbReference type="Pfam" id="PF04970">
    <property type="entry name" value="LRAT"/>
    <property type="match status" value="1"/>
</dbReference>
<proteinExistence type="inferred from homology"/>
<gene>
    <name evidence="8" type="ORF">C1645_829859</name>
</gene>
<evidence type="ECO:0000256" key="4">
    <source>
        <dbReference type="ARBA" id="ARBA00022801"/>
    </source>
</evidence>
<feature type="region of interest" description="Disordered" evidence="6">
    <location>
        <begin position="290"/>
        <end position="315"/>
    </location>
</feature>
<evidence type="ECO:0000256" key="2">
    <source>
        <dbReference type="ARBA" id="ARBA00013278"/>
    </source>
</evidence>
<dbReference type="OrthoDB" id="421951at2759"/>
<feature type="compositionally biased region" description="Basic and acidic residues" evidence="6">
    <location>
        <begin position="298"/>
        <end position="310"/>
    </location>
</feature>
<comment type="caution">
    <text evidence="8">The sequence shown here is derived from an EMBL/GenBank/DDBJ whole genome shotgun (WGS) entry which is preliminary data.</text>
</comment>
<sequence>MNRKRKTAKTTKKLSEDFTDSEKNTLNIMGVKKNNQYELQPDASNYICALLTDINNDSWAIVYRPSYVESIEDDLLIRKFPGYGIKNKTRKLEKKIHSENPILAVMSNSEISIKDIIDFSVSQTELPSEAINNPDNYLLPLDIVSRPIGMTGLRHFAIYLGNEMVVHLTGKEEGTICESWHKFYKPKPASFFSFLSFFTSSSSSILGGSGKLTRHHPKISFKKKDVIIEDIAEAVTISHGKGKYTITENNCEHFVNMCVLGINRSGQIDGKRWNRSFWLYEELKNEAKTKFSSSSHKNPTENRTRLAEKNRNKKHIESCIQKAENNRKYTRSKYQINQERFDTRIELRPTPPLFIVQR</sequence>
<dbReference type="EC" id="3.1.1.4" evidence="2"/>
<protein>
    <recommendedName>
        <fullName evidence="2">phospholipase A2</fullName>
        <ecNumber evidence="2">3.1.1.4</ecNumber>
    </recommendedName>
</protein>
<dbReference type="GO" id="GO:0004623">
    <property type="term" value="F:phospholipase A2 activity"/>
    <property type="evidence" value="ECO:0007669"/>
    <property type="project" value="UniProtKB-EC"/>
</dbReference>
<reference evidence="8 9" key="1">
    <citation type="submission" date="2018-06" db="EMBL/GenBank/DDBJ databases">
        <title>Comparative genomics reveals the genomic features of Rhizophagus irregularis, R. cerebriforme, R. diaphanum and Gigaspora rosea, and their symbiotic lifestyle signature.</title>
        <authorList>
            <person name="Morin E."/>
            <person name="San Clemente H."/>
            <person name="Chen E.C.H."/>
            <person name="De La Providencia I."/>
            <person name="Hainaut M."/>
            <person name="Kuo A."/>
            <person name="Kohler A."/>
            <person name="Murat C."/>
            <person name="Tang N."/>
            <person name="Roy S."/>
            <person name="Loubradou J."/>
            <person name="Henrissat B."/>
            <person name="Grigoriev I.V."/>
            <person name="Corradi N."/>
            <person name="Roux C."/>
            <person name="Martin F.M."/>
        </authorList>
    </citation>
    <scope>NUCLEOTIDE SEQUENCE [LARGE SCALE GENOMIC DNA]</scope>
    <source>
        <strain evidence="8 9">DAOM 227022</strain>
    </source>
</reference>
<evidence type="ECO:0000256" key="3">
    <source>
        <dbReference type="ARBA" id="ARBA00022679"/>
    </source>
</evidence>
<evidence type="ECO:0000313" key="8">
    <source>
        <dbReference type="EMBL" id="RIA86060.1"/>
    </source>
</evidence>
<dbReference type="InterPro" id="IPR051496">
    <property type="entry name" value="H-rev107_PLA/AT"/>
</dbReference>
<dbReference type="PROSITE" id="PS51934">
    <property type="entry name" value="LRAT"/>
    <property type="match status" value="1"/>
</dbReference>
<evidence type="ECO:0000259" key="7">
    <source>
        <dbReference type="PROSITE" id="PS51934"/>
    </source>
</evidence>
<dbReference type="GO" id="GO:0005737">
    <property type="term" value="C:cytoplasm"/>
    <property type="evidence" value="ECO:0007669"/>
    <property type="project" value="TreeGrafter"/>
</dbReference>
<keyword evidence="4" id="KW-0378">Hydrolase</keyword>
<keyword evidence="5" id="KW-0443">Lipid metabolism</keyword>
<keyword evidence="3" id="KW-0808">Transferase</keyword>
<evidence type="ECO:0000313" key="9">
    <source>
        <dbReference type="Proteomes" id="UP000265703"/>
    </source>
</evidence>
<accession>A0A397SIK4</accession>
<name>A0A397SIK4_9GLOM</name>
<feature type="domain" description="LRAT" evidence="7">
    <location>
        <begin position="145"/>
        <end position="267"/>
    </location>
</feature>
<comment type="similarity">
    <text evidence="1">Belongs to the H-rev107 family.</text>
</comment>
<dbReference type="GO" id="GO:0008970">
    <property type="term" value="F:phospholipase A1 activity"/>
    <property type="evidence" value="ECO:0007669"/>
    <property type="project" value="TreeGrafter"/>
</dbReference>
<keyword evidence="9" id="KW-1185">Reference proteome</keyword>